<evidence type="ECO:0000256" key="1">
    <source>
        <dbReference type="SAM" id="Phobius"/>
    </source>
</evidence>
<keyword evidence="1" id="KW-0812">Transmembrane</keyword>
<dbReference type="Proteomes" id="UP001165405">
    <property type="component" value="Unassembled WGS sequence"/>
</dbReference>
<dbReference type="EMBL" id="JAKGSG010000025">
    <property type="protein sequence ID" value="MCF4120817.1"/>
    <property type="molecule type" value="Genomic_DNA"/>
</dbReference>
<reference evidence="2" key="1">
    <citation type="submission" date="2022-01" db="EMBL/GenBank/DDBJ databases">
        <title>Antribacter sp. nov., isolated from Guizhou of China.</title>
        <authorList>
            <person name="Chengliang C."/>
            <person name="Ya Z."/>
        </authorList>
    </citation>
    <scope>NUCLEOTIDE SEQUENCE</scope>
    <source>
        <strain evidence="2">KLBMP 9083</strain>
    </source>
</reference>
<evidence type="ECO:0000313" key="2">
    <source>
        <dbReference type="EMBL" id="MCF4120817.1"/>
    </source>
</evidence>
<keyword evidence="1" id="KW-1133">Transmembrane helix</keyword>
<keyword evidence="3" id="KW-1185">Reference proteome</keyword>
<sequence length="123" mass="12913">MALSMGKIKVTIVDWRAAAAIGLALPYLALQETIARRVAPVLEVLGSGQRWSFELPLLIATLGLVLAGAANALQPALRAGDARRYPIVNLLVAAVLLAGFAYEVIGLVQGTVGCTLLRFTICA</sequence>
<name>A0AA41QCW9_9MICO</name>
<feature type="transmembrane region" description="Helical" evidence="1">
    <location>
        <begin position="85"/>
        <end position="102"/>
    </location>
</feature>
<protein>
    <submittedName>
        <fullName evidence="2">Uncharacterized protein</fullName>
    </submittedName>
</protein>
<comment type="caution">
    <text evidence="2">The sequence shown here is derived from an EMBL/GenBank/DDBJ whole genome shotgun (WGS) entry which is preliminary data.</text>
</comment>
<gene>
    <name evidence="2" type="ORF">L1785_07480</name>
</gene>
<evidence type="ECO:0000313" key="3">
    <source>
        <dbReference type="Proteomes" id="UP001165405"/>
    </source>
</evidence>
<dbReference type="RefSeq" id="WP_236088591.1">
    <property type="nucleotide sequence ID" value="NZ_JAKGSG010000025.1"/>
</dbReference>
<proteinExistence type="predicted"/>
<dbReference type="AlphaFoldDB" id="A0AA41QCW9"/>
<keyword evidence="1" id="KW-0472">Membrane</keyword>
<organism evidence="2 3">
    <name type="scientific">Antribacter soli</name>
    <dbReference type="NCBI Taxonomy" id="2910976"/>
    <lineage>
        <taxon>Bacteria</taxon>
        <taxon>Bacillati</taxon>
        <taxon>Actinomycetota</taxon>
        <taxon>Actinomycetes</taxon>
        <taxon>Micrococcales</taxon>
        <taxon>Promicromonosporaceae</taxon>
        <taxon>Antribacter</taxon>
    </lineage>
</organism>
<accession>A0AA41QCW9</accession>
<feature type="transmembrane region" description="Helical" evidence="1">
    <location>
        <begin position="55"/>
        <end position="73"/>
    </location>
</feature>